<dbReference type="SMART" id="SM01326">
    <property type="entry name" value="PTEN_C2"/>
    <property type="match status" value="1"/>
</dbReference>
<organism evidence="8 9">
    <name type="scientific">Sesamum indicum</name>
    <name type="common">Oriental sesame</name>
    <name type="synonym">Sesamum orientale</name>
    <dbReference type="NCBI Taxonomy" id="4182"/>
    <lineage>
        <taxon>Eukaryota</taxon>
        <taxon>Viridiplantae</taxon>
        <taxon>Streptophyta</taxon>
        <taxon>Embryophyta</taxon>
        <taxon>Tracheophyta</taxon>
        <taxon>Spermatophyta</taxon>
        <taxon>Magnoliopsida</taxon>
        <taxon>eudicotyledons</taxon>
        <taxon>Gunneridae</taxon>
        <taxon>Pentapetalae</taxon>
        <taxon>asterids</taxon>
        <taxon>lamiids</taxon>
        <taxon>Lamiales</taxon>
        <taxon>Pedaliaceae</taxon>
        <taxon>Sesamum</taxon>
    </lineage>
</organism>
<dbReference type="SUPFAM" id="SSF101447">
    <property type="entry name" value="Formin homology 2 domain (FH2 domain)"/>
    <property type="match status" value="1"/>
</dbReference>
<evidence type="ECO:0000256" key="4">
    <source>
        <dbReference type="SAM" id="Coils"/>
    </source>
</evidence>
<keyword evidence="2" id="KW-0378">Hydrolase</keyword>
<feature type="compositionally biased region" description="Polar residues" evidence="5">
    <location>
        <begin position="642"/>
        <end position="659"/>
    </location>
</feature>
<feature type="compositionally biased region" description="Gly residues" evidence="5">
    <location>
        <begin position="823"/>
        <end position="835"/>
    </location>
</feature>
<dbReference type="PANTHER" id="PTHR45733:SF17">
    <property type="entry name" value="FORMIN-LIKE PROTEIN 14"/>
    <property type="match status" value="1"/>
</dbReference>
<feature type="coiled-coil region" evidence="4">
    <location>
        <begin position="1116"/>
        <end position="1143"/>
    </location>
</feature>
<dbReference type="GeneID" id="105161855"/>
<feature type="compositionally biased region" description="Pro residues" evidence="5">
    <location>
        <begin position="660"/>
        <end position="671"/>
    </location>
</feature>
<dbReference type="FunFam" id="1.20.58.2220:FF:000020">
    <property type="entry name" value="Formin-like protein"/>
    <property type="match status" value="1"/>
</dbReference>
<evidence type="ECO:0000256" key="1">
    <source>
        <dbReference type="ARBA" id="ARBA00006468"/>
    </source>
</evidence>
<dbReference type="AlphaFoldDB" id="A0A8M8UU08"/>
<feature type="domain" description="FH2" evidence="7">
    <location>
        <begin position="837"/>
        <end position="1235"/>
    </location>
</feature>
<evidence type="ECO:0000313" key="9">
    <source>
        <dbReference type="RefSeq" id="XP_020550413.1"/>
    </source>
</evidence>
<proteinExistence type="inferred from homology"/>
<dbReference type="PROSITE" id="PS51182">
    <property type="entry name" value="C2_TENSIN"/>
    <property type="match status" value="1"/>
</dbReference>
<dbReference type="InterPro" id="IPR029021">
    <property type="entry name" value="Prot-tyrosine_phosphatase-like"/>
</dbReference>
<dbReference type="Pfam" id="PF10409">
    <property type="entry name" value="PTEN_C2"/>
    <property type="match status" value="1"/>
</dbReference>
<feature type="compositionally biased region" description="Polar residues" evidence="5">
    <location>
        <begin position="527"/>
        <end position="536"/>
    </location>
</feature>
<feature type="compositionally biased region" description="Pro residues" evidence="5">
    <location>
        <begin position="704"/>
        <end position="808"/>
    </location>
</feature>
<gene>
    <name evidence="9" type="primary">LOC105161855</name>
</gene>
<feature type="compositionally biased region" description="Pro residues" evidence="5">
    <location>
        <begin position="578"/>
        <end position="605"/>
    </location>
</feature>
<keyword evidence="8" id="KW-1185">Reference proteome</keyword>
<reference evidence="9" key="2">
    <citation type="submission" date="2025-08" db="UniProtKB">
        <authorList>
            <consortium name="RefSeq"/>
        </authorList>
    </citation>
    <scope>IDENTIFICATION</scope>
</reference>
<evidence type="ECO:0000256" key="3">
    <source>
        <dbReference type="RuleBase" id="RU361260"/>
    </source>
</evidence>
<dbReference type="Gene3D" id="2.60.40.1110">
    <property type="match status" value="1"/>
</dbReference>
<evidence type="ECO:0000259" key="6">
    <source>
        <dbReference type="PROSITE" id="PS51182"/>
    </source>
</evidence>
<dbReference type="InterPro" id="IPR014020">
    <property type="entry name" value="Tensin_C2-dom"/>
</dbReference>
<keyword evidence="4" id="KW-0175">Coiled coil</keyword>
<evidence type="ECO:0000259" key="7">
    <source>
        <dbReference type="PROSITE" id="PS51444"/>
    </source>
</evidence>
<accession>A0A8M8UU08</accession>
<dbReference type="SMART" id="SM00498">
    <property type="entry name" value="FH2"/>
    <property type="match status" value="1"/>
</dbReference>
<dbReference type="InterPro" id="IPR015425">
    <property type="entry name" value="FH2_Formin"/>
</dbReference>
<feature type="compositionally biased region" description="Pro residues" evidence="5">
    <location>
        <begin position="612"/>
        <end position="637"/>
    </location>
</feature>
<dbReference type="Proteomes" id="UP000504604">
    <property type="component" value="Linkage group LG1"/>
</dbReference>
<dbReference type="PANTHER" id="PTHR45733">
    <property type="entry name" value="FORMIN-J"/>
    <property type="match status" value="1"/>
</dbReference>
<dbReference type="Gene3D" id="3.90.190.10">
    <property type="entry name" value="Protein tyrosine phosphatase superfamily"/>
    <property type="match status" value="1"/>
</dbReference>
<evidence type="ECO:0000313" key="8">
    <source>
        <dbReference type="Proteomes" id="UP000504604"/>
    </source>
</evidence>
<feature type="domain" description="C2 tensin-type" evidence="6">
    <location>
        <begin position="200"/>
        <end position="339"/>
    </location>
</feature>
<dbReference type="KEGG" id="sind:105161855"/>
<dbReference type="OrthoDB" id="1668162at2759"/>
<dbReference type="InterPro" id="IPR051144">
    <property type="entry name" value="Formin_homology_domain"/>
</dbReference>
<feature type="region of interest" description="Disordered" evidence="5">
    <location>
        <begin position="1215"/>
        <end position="1262"/>
    </location>
</feature>
<feature type="compositionally biased region" description="Basic and acidic residues" evidence="5">
    <location>
        <begin position="1215"/>
        <end position="1233"/>
    </location>
</feature>
<feature type="compositionally biased region" description="Polar residues" evidence="5">
    <location>
        <begin position="1252"/>
        <end position="1262"/>
    </location>
</feature>
<dbReference type="InterPro" id="IPR042201">
    <property type="entry name" value="FH2_Formin_sf"/>
</dbReference>
<reference evidence="8" key="1">
    <citation type="submission" date="2024-10" db="UniProtKB">
        <authorList>
            <consortium name="RefSeq"/>
        </authorList>
    </citation>
    <scope>NUCLEOTIDE SEQUENCE [LARGE SCALE GENOMIC DNA]</scope>
    <source>
        <strain evidence="8">cv. Zhongzhi No. 13</strain>
    </source>
</reference>
<sequence length="1262" mass="137551">MSLLSRFFYKRPPDGLLELAERVYVFDSCFSTEVLPEGIYQLYLHEIVTELHEEFPESSFLAFNFREGEKRSQFAEILCEYDVTVMDYPRQYEGCPILPLSLIHHFLRVSESWLSLGNCHNVVLLHCERGGWPLLAFVLASFLVFRKLHSGERKTLEMVYREGPRGLLQLLSPLNPFPSQLRYLQYISRRNLSSEWPPPERPLSLDCLILRAIPRFDNQKGCRPIIRVYGRNLLSKDGLSTQMLYSMHKKGRHVRHYRQKDSDVIKIDIQCLVQGDVVLECVHLDLDPEREVMMFRIMFNTAFIRSNILMLNCENLDVLWDSKARFPKGFRAEVLFGDVESSSPPRANTPMLNGEEKGGLPIEAFSRVQELFNGVDWVDASDDAALWLLKQLSTMNDVKDLSMLRRMSGYSSPVDSEEENNASSVADSLDFLDSEKISGPEFNLLDDRSSLDSILEEVSDLRPFEDQVKQRISTLTDCSQSMTASDRQLDALASSGSAKDMEVSGNKISPNASPPLQPSVQPSSVSDLTTSKSMSDGSPALSPLPPPSSNESCQSPHIDNGEGHSPRSSTGLSKEPSIPAPPPPPLPPPSSSKEFPPTPTPPPPSEVTFPSLAPPPPNKSKIPTPPPPPPPPPPPSSEPSHLSLSATPATSLTAVSNVNIPPPPPPPPPLPLYGVPQLHSLEGSLQEPKSIASSSTTCGLAAALPPPPSPPPPPPPGPRSAVPPPPTPPPLSRGLAPPRPPPPPRRGSSPAPPPPPPGRGSAPAPPPPPPGPGSAPAPPPPPPGRGSAPTAPPPPPGHGPGPAPPPLPGGKSSNVPPPPSLGRGRGLSSGRGRGTTGSSIPPKKTPLKPLHWVKVTRAMQGSLWADSQKQESQSRAPEIDISELESLFSVASTSDGAKGGGSRGSKINKPEKVQLVDLRRAYNCEIMLTKIKIPLPDMINAILALDSSALDIDQVENLIKFCPTKEEMETLKNYNGDKEMLGKCEQFFLELMKVPRVESKLRVFAFAITFTSQVEDLKLNLNTINDAAGEVKESSKLRQIMQTILTLGNALNQGTARGSAVGFKLDSLLKLSDTRARNNKMTLMHYLCKILAEKMPELLDFSKDLVHLEPASKIQLKSLAEEMQAVSKGLEKVEQELTAAESDGAVSSGFRKVLKSFLDTAEAEVRSLITLYSEVGRNADSLSQYFGEDPARCPFEQVTQTLVIFMKMFNKAHDENEQQADAEKKKLEKEALKEQGAANSPAKDGIDALRSKLNSRNQKNAS</sequence>
<dbReference type="PROSITE" id="PS51444">
    <property type="entry name" value="FH2"/>
    <property type="match status" value="1"/>
</dbReference>
<dbReference type="InterPro" id="IPR035892">
    <property type="entry name" value="C2_domain_sf"/>
</dbReference>
<dbReference type="RefSeq" id="XP_020550413.1">
    <property type="nucleotide sequence ID" value="XM_020694754.1"/>
</dbReference>
<dbReference type="SUPFAM" id="SSF52799">
    <property type="entry name" value="(Phosphotyrosine protein) phosphatases II"/>
    <property type="match status" value="1"/>
</dbReference>
<feature type="region of interest" description="Disordered" evidence="5">
    <location>
        <begin position="493"/>
        <end position="850"/>
    </location>
</feature>
<evidence type="ECO:0000256" key="5">
    <source>
        <dbReference type="SAM" id="MobiDB-lite"/>
    </source>
</evidence>
<dbReference type="Gene3D" id="1.20.58.2220">
    <property type="entry name" value="Formin, FH2 domain"/>
    <property type="match status" value="1"/>
</dbReference>
<protein>
    <recommendedName>
        <fullName evidence="3">Formin-like protein</fullName>
    </recommendedName>
</protein>
<comment type="similarity">
    <text evidence="1">Belongs to the formin-like family. Class-II subfamily.</text>
</comment>
<name>A0A8M8UU08_SESIN</name>
<dbReference type="Pfam" id="PF02181">
    <property type="entry name" value="FH2"/>
    <property type="match status" value="1"/>
</dbReference>
<evidence type="ECO:0000256" key="2">
    <source>
        <dbReference type="ARBA" id="ARBA00022912"/>
    </source>
</evidence>
<dbReference type="PRINTS" id="PR01217">
    <property type="entry name" value="PRICHEXTENSN"/>
</dbReference>
<keyword evidence="2" id="KW-0904">Protein phosphatase</keyword>
<dbReference type="SUPFAM" id="SSF49562">
    <property type="entry name" value="C2 domain (Calcium/lipid-binding domain, CaLB)"/>
    <property type="match status" value="1"/>
</dbReference>
<dbReference type="GO" id="GO:0004721">
    <property type="term" value="F:phosphoprotein phosphatase activity"/>
    <property type="evidence" value="ECO:0007669"/>
    <property type="project" value="UniProtKB-KW"/>
</dbReference>